<protein>
    <recommendedName>
        <fullName evidence="2">Homeobox domain-containing protein</fullName>
    </recommendedName>
</protein>
<comment type="subcellular location">
    <subcellularLocation>
        <location evidence="1">Nucleus</location>
    </subcellularLocation>
</comment>
<dbReference type="OrthoDB" id="3257151at2759"/>
<evidence type="ECO:0000256" key="1">
    <source>
        <dbReference type="PROSITE-ProRule" id="PRU00108"/>
    </source>
</evidence>
<accession>A0A165DVD0</accession>
<name>A0A165DVD0_9APHY</name>
<dbReference type="Gene3D" id="1.10.10.60">
    <property type="entry name" value="Homeodomain-like"/>
    <property type="match status" value="1"/>
</dbReference>
<proteinExistence type="predicted"/>
<evidence type="ECO:0000313" key="3">
    <source>
        <dbReference type="EMBL" id="KZT05701.1"/>
    </source>
</evidence>
<dbReference type="InParanoid" id="A0A165DVD0"/>
<keyword evidence="4" id="KW-1185">Reference proteome</keyword>
<dbReference type="EMBL" id="KV427628">
    <property type="protein sequence ID" value="KZT05701.1"/>
    <property type="molecule type" value="Genomic_DNA"/>
</dbReference>
<dbReference type="AlphaFoldDB" id="A0A165DVD0"/>
<evidence type="ECO:0000259" key="2">
    <source>
        <dbReference type="PROSITE" id="PS50071"/>
    </source>
</evidence>
<reference evidence="3 4" key="1">
    <citation type="journal article" date="2016" name="Mol. Biol. Evol.">
        <title>Comparative Genomics of Early-Diverging Mushroom-Forming Fungi Provides Insights into the Origins of Lignocellulose Decay Capabilities.</title>
        <authorList>
            <person name="Nagy L.G."/>
            <person name="Riley R."/>
            <person name="Tritt A."/>
            <person name="Adam C."/>
            <person name="Daum C."/>
            <person name="Floudas D."/>
            <person name="Sun H."/>
            <person name="Yadav J.S."/>
            <person name="Pangilinan J."/>
            <person name="Larsson K.H."/>
            <person name="Matsuura K."/>
            <person name="Barry K."/>
            <person name="Labutti K."/>
            <person name="Kuo R."/>
            <person name="Ohm R.A."/>
            <person name="Bhattacharya S.S."/>
            <person name="Shirouzu T."/>
            <person name="Yoshinaga Y."/>
            <person name="Martin F.M."/>
            <person name="Grigoriev I.V."/>
            <person name="Hibbett D.S."/>
        </authorList>
    </citation>
    <scope>NUCLEOTIDE SEQUENCE [LARGE SCALE GENOMIC DNA]</scope>
    <source>
        <strain evidence="3 4">93-53</strain>
    </source>
</reference>
<feature type="domain" description="Homeobox" evidence="2">
    <location>
        <begin position="19"/>
        <end position="80"/>
    </location>
</feature>
<keyword evidence="1" id="KW-0371">Homeobox</keyword>
<dbReference type="PROSITE" id="PS50071">
    <property type="entry name" value="HOMEOBOX_2"/>
    <property type="match status" value="1"/>
</dbReference>
<dbReference type="Proteomes" id="UP000076871">
    <property type="component" value="Unassembled WGS sequence"/>
</dbReference>
<dbReference type="InterPro" id="IPR009057">
    <property type="entry name" value="Homeodomain-like_sf"/>
</dbReference>
<dbReference type="GO" id="GO:0003677">
    <property type="term" value="F:DNA binding"/>
    <property type="evidence" value="ECO:0007669"/>
    <property type="project" value="UniProtKB-UniRule"/>
</dbReference>
<gene>
    <name evidence="3" type="ORF">LAESUDRAFT_655183</name>
</gene>
<keyword evidence="1" id="KW-0539">Nucleus</keyword>
<evidence type="ECO:0000313" key="4">
    <source>
        <dbReference type="Proteomes" id="UP000076871"/>
    </source>
</evidence>
<dbReference type="RefSeq" id="XP_040763441.1">
    <property type="nucleotide sequence ID" value="XM_040904540.1"/>
</dbReference>
<dbReference type="GeneID" id="63821570"/>
<sequence>MIDDRLRSRPAASQHSATPQARNIYLALTVEHRAELDSIWRADHRVPSVESRRAWAEARNIDPGRVHSWFSKKRSNAIKDGLTVSEGSYELPARGP</sequence>
<dbReference type="SUPFAM" id="SSF46689">
    <property type="entry name" value="Homeodomain-like"/>
    <property type="match status" value="1"/>
</dbReference>
<feature type="DNA-binding region" description="Homeobox" evidence="1">
    <location>
        <begin position="21"/>
        <end position="81"/>
    </location>
</feature>
<dbReference type="InterPro" id="IPR001356">
    <property type="entry name" value="HD"/>
</dbReference>
<organism evidence="3 4">
    <name type="scientific">Laetiporus sulphureus 93-53</name>
    <dbReference type="NCBI Taxonomy" id="1314785"/>
    <lineage>
        <taxon>Eukaryota</taxon>
        <taxon>Fungi</taxon>
        <taxon>Dikarya</taxon>
        <taxon>Basidiomycota</taxon>
        <taxon>Agaricomycotina</taxon>
        <taxon>Agaricomycetes</taxon>
        <taxon>Polyporales</taxon>
        <taxon>Laetiporus</taxon>
    </lineage>
</organism>
<dbReference type="STRING" id="1314785.A0A165DVD0"/>
<keyword evidence="1" id="KW-0238">DNA-binding</keyword>
<dbReference type="GO" id="GO:0005634">
    <property type="term" value="C:nucleus"/>
    <property type="evidence" value="ECO:0007669"/>
    <property type="project" value="UniProtKB-SubCell"/>
</dbReference>
<feature type="non-terminal residue" evidence="3">
    <location>
        <position position="96"/>
    </location>
</feature>